<protein>
    <submittedName>
        <fullName evidence="1">Uncharacterized protein</fullName>
    </submittedName>
</protein>
<organism evidence="1 2">
    <name type="scientific">Candidatus Berkelbacteria bacterium Licking1014_85</name>
    <dbReference type="NCBI Taxonomy" id="2017148"/>
    <lineage>
        <taxon>Bacteria</taxon>
        <taxon>Candidatus Berkelbacteria</taxon>
    </lineage>
</organism>
<dbReference type="Proteomes" id="UP000315589">
    <property type="component" value="Unassembled WGS sequence"/>
</dbReference>
<evidence type="ECO:0000313" key="2">
    <source>
        <dbReference type="Proteomes" id="UP000315589"/>
    </source>
</evidence>
<accession>A0A554LKC3</accession>
<gene>
    <name evidence="1" type="ORF">CEN91_247</name>
</gene>
<reference evidence="1 2" key="1">
    <citation type="submission" date="2017-07" db="EMBL/GenBank/DDBJ databases">
        <title>Mechanisms for carbon and nitrogen cycling indicate functional differentiation within the Candidate Phyla Radiation.</title>
        <authorList>
            <person name="Danczak R.E."/>
            <person name="Johnston M.D."/>
            <person name="Kenah C."/>
            <person name="Slattery M."/>
            <person name="Wrighton K.C."/>
            <person name="Wilkins M.J."/>
        </authorList>
    </citation>
    <scope>NUCLEOTIDE SEQUENCE [LARGE SCALE GENOMIC DNA]</scope>
    <source>
        <strain evidence="1">Licking1014_85</strain>
    </source>
</reference>
<proteinExistence type="predicted"/>
<comment type="caution">
    <text evidence="1">The sequence shown here is derived from an EMBL/GenBank/DDBJ whole genome shotgun (WGS) entry which is preliminary data.</text>
</comment>
<sequence length="69" mass="8137">NLAVALNNRIKIIRVIINCNRMIVNNRKNAVIRVLQIHPIFNRAQIVSNMDFSRRLNPRKYFHVSINVI</sequence>
<dbReference type="EMBL" id="VMGI01000029">
    <property type="protein sequence ID" value="TSC93312.1"/>
    <property type="molecule type" value="Genomic_DNA"/>
</dbReference>
<feature type="non-terminal residue" evidence="1">
    <location>
        <position position="1"/>
    </location>
</feature>
<dbReference type="AlphaFoldDB" id="A0A554LKC3"/>
<name>A0A554LKC3_9BACT</name>
<evidence type="ECO:0000313" key="1">
    <source>
        <dbReference type="EMBL" id="TSC93312.1"/>
    </source>
</evidence>